<evidence type="ECO:0000313" key="1">
    <source>
        <dbReference type="EMBL" id="KAJ0015245.1"/>
    </source>
</evidence>
<protein>
    <submittedName>
        <fullName evidence="1">Uncharacterized protein</fullName>
    </submittedName>
</protein>
<proteinExistence type="predicted"/>
<dbReference type="EMBL" id="CM047748">
    <property type="protein sequence ID" value="KAJ0015245.1"/>
    <property type="molecule type" value="Genomic_DNA"/>
</dbReference>
<evidence type="ECO:0000313" key="2">
    <source>
        <dbReference type="Proteomes" id="UP001163603"/>
    </source>
</evidence>
<reference evidence="2" key="1">
    <citation type="journal article" date="2023" name="G3 (Bethesda)">
        <title>Genome assembly and association tests identify interacting loci associated with vigor, precocity, and sex in interspecific pistachio rootstocks.</title>
        <authorList>
            <person name="Palmer W."/>
            <person name="Jacygrad E."/>
            <person name="Sagayaradj S."/>
            <person name="Cavanaugh K."/>
            <person name="Han R."/>
            <person name="Bertier L."/>
            <person name="Beede B."/>
            <person name="Kafkas S."/>
            <person name="Golino D."/>
            <person name="Preece J."/>
            <person name="Michelmore R."/>
        </authorList>
    </citation>
    <scope>NUCLEOTIDE SEQUENCE [LARGE SCALE GENOMIC DNA]</scope>
</reference>
<organism evidence="1 2">
    <name type="scientific">Pistacia integerrima</name>
    <dbReference type="NCBI Taxonomy" id="434235"/>
    <lineage>
        <taxon>Eukaryota</taxon>
        <taxon>Viridiplantae</taxon>
        <taxon>Streptophyta</taxon>
        <taxon>Embryophyta</taxon>
        <taxon>Tracheophyta</taxon>
        <taxon>Spermatophyta</taxon>
        <taxon>Magnoliopsida</taxon>
        <taxon>eudicotyledons</taxon>
        <taxon>Gunneridae</taxon>
        <taxon>Pentapetalae</taxon>
        <taxon>rosids</taxon>
        <taxon>malvids</taxon>
        <taxon>Sapindales</taxon>
        <taxon>Anacardiaceae</taxon>
        <taxon>Pistacia</taxon>
    </lineage>
</organism>
<keyword evidence="2" id="KW-1185">Reference proteome</keyword>
<comment type="caution">
    <text evidence="1">The sequence shown here is derived from an EMBL/GenBank/DDBJ whole genome shotgun (WGS) entry which is preliminary data.</text>
</comment>
<accession>A0ACC0XFP8</accession>
<sequence length="363" mass="40920">MLQFSINKVKYRFYMFSKSPPNRSRGLSFKLINSYLVTGDLRRARQLFDKIPQPDLRSWTLLISAHTQHGFSKEAIKIYSTLKLRNIRPDKLLILSVAKACALASDLVKAREVHEDAARFGFHSDTLLGNALVDMYAKCKNVDGARRVFDDICIKDVVSWTSFCRSYVNCGLPRQGLEAFREMGLNGVRPNSVTVSSVLPACSELTDVNLGRQMHGFVMRNGLESNVFVSSALVNMYASCLRIREAELVFSNMSHLDVVSWNGILTACFLNKELEKGLALFYKMRNEGVKLHTSSWNAVIGGCTQGGRNELALELLGHMQDSGFKPNQITAFELPGQLWRHAKINQISAWRSIKFQRDIVGIF</sequence>
<gene>
    <name evidence="1" type="ORF">Pint_21332</name>
</gene>
<name>A0ACC0XFP8_9ROSI</name>
<dbReference type="Proteomes" id="UP001163603">
    <property type="component" value="Chromosome 13"/>
</dbReference>